<dbReference type="PANTHER" id="PTHR11559">
    <property type="entry name" value="CARBOXYLESTERASE"/>
    <property type="match status" value="1"/>
</dbReference>
<dbReference type="InterPro" id="IPR019819">
    <property type="entry name" value="Carboxylesterase_B_CS"/>
</dbReference>
<dbReference type="Gene3D" id="3.40.50.1820">
    <property type="entry name" value="alpha/beta hydrolase"/>
    <property type="match status" value="1"/>
</dbReference>
<keyword evidence="6" id="KW-1185">Reference proteome</keyword>
<proteinExistence type="inferred from homology"/>
<sequence length="595" mass="63796">MLRGLICLLLLASAHSACVLQARPREEPVSVVLTVQNGLQVMLGPSVELAQGQLVGSAQAVDGQALDAFLGVRYAQPPVGPLRFAKPQPVAASNEMINATQFGPACFQNIPNGNFSEDCLFLNLYRPSDPADREKLPVMLFVHGGSFQFGTGNQANGSRIVAESVRAGAPVIWISINYRLGLFGFLGGSSVLAAAQSGSAALNPGMYDVRLALEWVKANIEAFGGDPYRVTLMGQSAGAFITGNQLLANGGDTKGLFQSAIMQSGSPGSASTLPPNHPQLDQTFANISALVNCPVAPIDLSCLKAVDATTLSAAANNITSSFYSSWHTGLLPYMPVQDTLVDGFFFSAPAHELVAQGRFSTVPIISGCNHDEGTGGAPHDLANATVFEQWLQAVAIADTSDQARTSRVVNSIFTLYPDDVTLGAPYPSQANPVSAGLSNISDPFYPPSTNNFKRAAAFYGDWRYVAPHRQFLIKRSNKAQNGVWSYLFAQHDLNVAASRGVSHAAEMPYVFGNTSDSSSPGLYLPLSKQMQRAFISFANFHDPSKLDNLVWPQFDSEQRTTMQFKGMDTRAISRYFNEDRLSYLKSDEAAAVLSS</sequence>
<protein>
    <recommendedName>
        <fullName evidence="3">Carboxylic ester hydrolase</fullName>
        <ecNumber evidence="3">3.1.1.-</ecNumber>
    </recommendedName>
</protein>
<reference evidence="5" key="1">
    <citation type="journal article" date="2023" name="PhytoFront">
        <title>Draft Genome Resources of Seven Strains of Tilletia horrida, Causal Agent of Kernel Smut of Rice.</title>
        <authorList>
            <person name="Khanal S."/>
            <person name="Antony Babu S."/>
            <person name="Zhou X.G."/>
        </authorList>
    </citation>
    <scope>NUCLEOTIDE SEQUENCE</scope>
    <source>
        <strain evidence="5">TX3</strain>
    </source>
</reference>
<dbReference type="InterPro" id="IPR050309">
    <property type="entry name" value="Type-B_Carboxylest/Lipase"/>
</dbReference>
<comment type="similarity">
    <text evidence="1 3">Belongs to the type-B carboxylesterase/lipase family.</text>
</comment>
<feature type="chain" id="PRO_5042673609" description="Carboxylic ester hydrolase" evidence="3">
    <location>
        <begin position="17"/>
        <end position="595"/>
    </location>
</feature>
<dbReference type="PROSITE" id="PS00941">
    <property type="entry name" value="CARBOXYLESTERASE_B_2"/>
    <property type="match status" value="1"/>
</dbReference>
<comment type="caution">
    <text evidence="5">The sequence shown here is derived from an EMBL/GenBank/DDBJ whole genome shotgun (WGS) entry which is preliminary data.</text>
</comment>
<dbReference type="Proteomes" id="UP001176521">
    <property type="component" value="Unassembled WGS sequence"/>
</dbReference>
<keyword evidence="3" id="KW-0732">Signal</keyword>
<dbReference type="Pfam" id="PF00135">
    <property type="entry name" value="COesterase"/>
    <property type="match status" value="1"/>
</dbReference>
<dbReference type="InterPro" id="IPR002018">
    <property type="entry name" value="CarbesteraseB"/>
</dbReference>
<dbReference type="EMBL" id="JAPDMQ010000074">
    <property type="protein sequence ID" value="KAK0536587.1"/>
    <property type="molecule type" value="Genomic_DNA"/>
</dbReference>
<feature type="signal peptide" evidence="3">
    <location>
        <begin position="1"/>
        <end position="16"/>
    </location>
</feature>
<dbReference type="GO" id="GO:0016787">
    <property type="term" value="F:hydrolase activity"/>
    <property type="evidence" value="ECO:0007669"/>
    <property type="project" value="UniProtKB-KW"/>
</dbReference>
<dbReference type="InterPro" id="IPR019826">
    <property type="entry name" value="Carboxylesterase_B_AS"/>
</dbReference>
<dbReference type="PROSITE" id="PS00122">
    <property type="entry name" value="CARBOXYLESTERASE_B_1"/>
    <property type="match status" value="1"/>
</dbReference>
<evidence type="ECO:0000256" key="1">
    <source>
        <dbReference type="ARBA" id="ARBA00005964"/>
    </source>
</evidence>
<name>A0AAN6GE51_9BASI</name>
<evidence type="ECO:0000256" key="3">
    <source>
        <dbReference type="RuleBase" id="RU361235"/>
    </source>
</evidence>
<gene>
    <name evidence="5" type="ORF">OC842_001946</name>
</gene>
<evidence type="ECO:0000313" key="6">
    <source>
        <dbReference type="Proteomes" id="UP001176521"/>
    </source>
</evidence>
<dbReference type="AlphaFoldDB" id="A0AAN6GE51"/>
<evidence type="ECO:0000259" key="4">
    <source>
        <dbReference type="Pfam" id="PF00135"/>
    </source>
</evidence>
<dbReference type="SUPFAM" id="SSF53474">
    <property type="entry name" value="alpha/beta-Hydrolases"/>
    <property type="match status" value="1"/>
</dbReference>
<feature type="domain" description="Carboxylesterase type B" evidence="4">
    <location>
        <begin position="45"/>
        <end position="569"/>
    </location>
</feature>
<dbReference type="InterPro" id="IPR029058">
    <property type="entry name" value="AB_hydrolase_fold"/>
</dbReference>
<organism evidence="5 6">
    <name type="scientific">Tilletia horrida</name>
    <dbReference type="NCBI Taxonomy" id="155126"/>
    <lineage>
        <taxon>Eukaryota</taxon>
        <taxon>Fungi</taxon>
        <taxon>Dikarya</taxon>
        <taxon>Basidiomycota</taxon>
        <taxon>Ustilaginomycotina</taxon>
        <taxon>Exobasidiomycetes</taxon>
        <taxon>Tilletiales</taxon>
        <taxon>Tilletiaceae</taxon>
        <taxon>Tilletia</taxon>
    </lineage>
</organism>
<evidence type="ECO:0000256" key="2">
    <source>
        <dbReference type="ARBA" id="ARBA00022801"/>
    </source>
</evidence>
<dbReference type="EC" id="3.1.1.-" evidence="3"/>
<evidence type="ECO:0000313" key="5">
    <source>
        <dbReference type="EMBL" id="KAK0536587.1"/>
    </source>
</evidence>
<keyword evidence="2 3" id="KW-0378">Hydrolase</keyword>
<accession>A0AAN6GE51</accession>